<evidence type="ECO:0000256" key="3">
    <source>
        <dbReference type="ARBA" id="ARBA00022598"/>
    </source>
</evidence>
<dbReference type="InterPro" id="IPR023213">
    <property type="entry name" value="CAT-like_dom_sf"/>
</dbReference>
<feature type="domain" description="Carrier" evidence="5">
    <location>
        <begin position="676"/>
        <end position="753"/>
    </location>
</feature>
<dbReference type="PROSITE" id="PS00012">
    <property type="entry name" value="PHOSPHOPANTETHEINE"/>
    <property type="match status" value="1"/>
</dbReference>
<dbReference type="Gene3D" id="3.30.300.30">
    <property type="match status" value="1"/>
</dbReference>
<dbReference type="InterPro" id="IPR001242">
    <property type="entry name" value="Condensation_dom"/>
</dbReference>
<feature type="region of interest" description="Disordered" evidence="4">
    <location>
        <begin position="760"/>
        <end position="781"/>
    </location>
</feature>
<evidence type="ECO:0000256" key="1">
    <source>
        <dbReference type="ARBA" id="ARBA00022450"/>
    </source>
</evidence>
<dbReference type="InterPro" id="IPR009081">
    <property type="entry name" value="PP-bd_ACP"/>
</dbReference>
<dbReference type="Pfam" id="PF13193">
    <property type="entry name" value="AMP-binding_C"/>
    <property type="match status" value="1"/>
</dbReference>
<keyword evidence="3" id="KW-0436">Ligase</keyword>
<dbReference type="InterPro" id="IPR042099">
    <property type="entry name" value="ANL_N_sf"/>
</dbReference>
<dbReference type="PANTHER" id="PTHR45527">
    <property type="entry name" value="NONRIBOSOMAL PEPTIDE SYNTHETASE"/>
    <property type="match status" value="1"/>
</dbReference>
<dbReference type="EMBL" id="JAPMOS010000523">
    <property type="protein sequence ID" value="KAJ4452422.1"/>
    <property type="molecule type" value="Genomic_DNA"/>
</dbReference>
<keyword evidence="7" id="KW-1185">Reference proteome</keyword>
<dbReference type="SUPFAM" id="SSF56801">
    <property type="entry name" value="Acetyl-CoA synthetase-like"/>
    <property type="match status" value="1"/>
</dbReference>
<reference evidence="6" key="1">
    <citation type="journal article" date="2022" name="bioRxiv">
        <title>Genomics of Preaxostyla Flagellates Illuminates Evolutionary Transitions and the Path Towards Mitochondrial Loss.</title>
        <authorList>
            <person name="Novak L.V.F."/>
            <person name="Treitli S.C."/>
            <person name="Pyrih J."/>
            <person name="Halakuc P."/>
            <person name="Pipaliya S.V."/>
            <person name="Vacek V."/>
            <person name="Brzon O."/>
            <person name="Soukal P."/>
            <person name="Eme L."/>
            <person name="Dacks J.B."/>
            <person name="Karnkowska A."/>
            <person name="Elias M."/>
            <person name="Hampl V."/>
        </authorList>
    </citation>
    <scope>NUCLEOTIDE SEQUENCE</scope>
    <source>
        <strain evidence="6">RCP-MX</strain>
    </source>
</reference>
<evidence type="ECO:0000313" key="6">
    <source>
        <dbReference type="EMBL" id="KAJ4452422.1"/>
    </source>
</evidence>
<dbReference type="InterPro" id="IPR025110">
    <property type="entry name" value="AMP-bd_C"/>
</dbReference>
<dbReference type="Gene3D" id="3.30.559.10">
    <property type="entry name" value="Chloramphenicol acetyltransferase-like domain"/>
    <property type="match status" value="1"/>
</dbReference>
<dbReference type="InterPro" id="IPR006162">
    <property type="entry name" value="Ppantetheine_attach_site"/>
</dbReference>
<dbReference type="Gene3D" id="3.40.50.12780">
    <property type="entry name" value="N-terminal domain of ligase-like"/>
    <property type="match status" value="1"/>
</dbReference>
<dbReference type="SUPFAM" id="SSF47336">
    <property type="entry name" value="ACP-like"/>
    <property type="match status" value="1"/>
</dbReference>
<dbReference type="PROSITE" id="PS50075">
    <property type="entry name" value="CARRIER"/>
    <property type="match status" value="1"/>
</dbReference>
<dbReference type="CDD" id="cd05930">
    <property type="entry name" value="A_NRPS"/>
    <property type="match status" value="1"/>
</dbReference>
<gene>
    <name evidence="6" type="ORF">PAPYR_13439</name>
</gene>
<evidence type="ECO:0000256" key="4">
    <source>
        <dbReference type="SAM" id="MobiDB-lite"/>
    </source>
</evidence>
<organism evidence="6 7">
    <name type="scientific">Paratrimastix pyriformis</name>
    <dbReference type="NCBI Taxonomy" id="342808"/>
    <lineage>
        <taxon>Eukaryota</taxon>
        <taxon>Metamonada</taxon>
        <taxon>Preaxostyla</taxon>
        <taxon>Paratrimastigidae</taxon>
        <taxon>Paratrimastix</taxon>
    </lineage>
</organism>
<dbReference type="Gene3D" id="3.30.559.30">
    <property type="entry name" value="Nonribosomal peptide synthetase, condensation domain"/>
    <property type="match status" value="2"/>
</dbReference>
<dbReference type="Pfam" id="PF00550">
    <property type="entry name" value="PP-binding"/>
    <property type="match status" value="1"/>
</dbReference>
<dbReference type="Pfam" id="PF00501">
    <property type="entry name" value="AMP-binding"/>
    <property type="match status" value="1"/>
</dbReference>
<dbReference type="Pfam" id="PF00668">
    <property type="entry name" value="Condensation"/>
    <property type="match status" value="1"/>
</dbReference>
<dbReference type="InterPro" id="IPR045851">
    <property type="entry name" value="AMP-bd_C_sf"/>
</dbReference>
<protein>
    <submittedName>
        <fullName evidence="6">Tyrocidine synthase 3</fullName>
    </submittedName>
</protein>
<dbReference type="InterPro" id="IPR036736">
    <property type="entry name" value="ACP-like_sf"/>
</dbReference>
<dbReference type="PROSITE" id="PS00455">
    <property type="entry name" value="AMP_BINDING"/>
    <property type="match status" value="1"/>
</dbReference>
<sequence length="1118" mass="119278">MYAHQGSLPNARLALDGMACSRSLGWEGLQLAKFDLSLFSAEIDSQPPASQLQQQCQAASRIEFELEFDLELFDRPRAVGLLDHLESALQALVSHPLDSLQLGAFPALPPSEHRQLLHWACPAPESLGPSLGASRVEAVILRQAATHPDTIAVRATAPQPAPCPQTLTYRQLVAMASAWVPAMIRDGRPADAPVVISLPATSVLLPPALLAVLLAGRPFLLLDPALPAARLQAILSEATPCLVLSATLASDEIAAVLNIADLPMNTTPTAPPPPLPPAARQSALFNLIFTSGSTGRPKGARVEHAAMLHRLAWLQATFPLGPGDAVLQKTPLTFDVAVWEFFHPWLGGAAVVLPSVPDMVREPFAVASALARERVSLLHMVPSLLGPLLDVLEDAKSRLPGLRWVISAGEPLTRALCDRLARLLPRCQVWNVYGPCEGDLTAWAYPGPDRWPVASPIPIGKPIPGTWALVLSESGRPVPPATMGELYFGGPGLAAGYLNRDETRRCFVELPWSQLFPVASADPPSPFCTLRLYRTGDLASYLPDGSLRYHGRRASDGQVKVHGQRVELAEVEAALMANANLSVRAAAVVFDRGTGSLVAFVQPARGGVPDGWLAGLRRQLDSALPPAMVPTRILSTDDFPRTATGKVDRIALLARAAVERATILAPPADGGGGGAHPLGVLGEWLAGLWGNLFGVPPAQVHPADNFFALGGHSLLAMRLVVRIRRLTGLRATIRDIFEQPTVAGLTARLSALLRDSANPVRGGDGDFPSSRPGSPEPPPICVVDDTATTTATTTDNPHEARGGGPVPLTIAQRSVWLADRMLPAEARSMYNMPLCCAVPARLRVASLQQALNGLLARHRVLGMNFQAEPTGLPVMVAAMTREEDAPLSVPLTVRDEPPEASQDWLAQELAAAAGTPFDLTRELPLRAHLIRPRQGPAYLVLTFHHLVCDGLSLAVVRSDLRHLYAHFAEGVDALEPLPMQFDDYARWEHQTYFDPSGLRPSPLLESRLAFWKSELAGCPGALSFPASGPRPPTLTHASTRHREPMPADLHPGLLALATAHGCSLFQVLLAALGVVLARFTGQADLIIGIPSGQRPSLELEGLVGMAIGGRTARGGAGK</sequence>
<dbReference type="InterPro" id="IPR029058">
    <property type="entry name" value="AB_hydrolase_fold"/>
</dbReference>
<proteinExistence type="predicted"/>
<dbReference type="PANTHER" id="PTHR45527:SF1">
    <property type="entry name" value="FATTY ACID SYNTHASE"/>
    <property type="match status" value="1"/>
</dbReference>
<keyword evidence="2" id="KW-0597">Phosphoprotein</keyword>
<dbReference type="Proteomes" id="UP001141327">
    <property type="component" value="Unassembled WGS sequence"/>
</dbReference>
<keyword evidence="1" id="KW-0596">Phosphopantetheine</keyword>
<accession>A0ABQ8U2L9</accession>
<name>A0ABQ8U2L9_9EUKA</name>
<dbReference type="SUPFAM" id="SSF52777">
    <property type="entry name" value="CoA-dependent acyltransferases"/>
    <property type="match status" value="2"/>
</dbReference>
<evidence type="ECO:0000259" key="5">
    <source>
        <dbReference type="PROSITE" id="PS50075"/>
    </source>
</evidence>
<evidence type="ECO:0000313" key="7">
    <source>
        <dbReference type="Proteomes" id="UP001141327"/>
    </source>
</evidence>
<comment type="caution">
    <text evidence="6">The sequence shown here is derived from an EMBL/GenBank/DDBJ whole genome shotgun (WGS) entry which is preliminary data.</text>
</comment>
<dbReference type="InterPro" id="IPR000873">
    <property type="entry name" value="AMP-dep_synth/lig_dom"/>
</dbReference>
<dbReference type="Gene3D" id="3.40.50.1820">
    <property type="entry name" value="alpha/beta hydrolase"/>
    <property type="match status" value="1"/>
</dbReference>
<evidence type="ECO:0000256" key="2">
    <source>
        <dbReference type="ARBA" id="ARBA00022553"/>
    </source>
</evidence>
<dbReference type="InterPro" id="IPR020845">
    <property type="entry name" value="AMP-binding_CS"/>
</dbReference>
<dbReference type="InterPro" id="IPR020806">
    <property type="entry name" value="PKS_PP-bd"/>
</dbReference>
<dbReference type="SMART" id="SM00823">
    <property type="entry name" value="PKS_PP"/>
    <property type="match status" value="1"/>
</dbReference>